<reference evidence="2" key="2">
    <citation type="submission" date="2023-04" db="EMBL/GenBank/DDBJ databases">
        <authorList>
            <person name="Bruccoleri R.E."/>
            <person name="Oakeley E.J."/>
            <person name="Faust A.-M."/>
            <person name="Dessus-Babus S."/>
            <person name="Altorfer M."/>
            <person name="Burckhardt D."/>
            <person name="Oertli M."/>
            <person name="Naumann U."/>
            <person name="Petersen F."/>
            <person name="Wong J."/>
        </authorList>
    </citation>
    <scope>NUCLEOTIDE SEQUENCE</scope>
    <source>
        <strain evidence="2">GSM-AAB239-AS_SAM_17_03QT</strain>
        <tissue evidence="2">Leaf</tissue>
    </source>
</reference>
<evidence type="ECO:0000256" key="1">
    <source>
        <dbReference type="SAM" id="Phobius"/>
    </source>
</evidence>
<sequence>MGSLAATSSVEAHVVVPNLVKKVAPAMLMLGSRRRLRLARQRRARLFPNFIVILYFFSYLRVLI</sequence>
<keyword evidence="1" id="KW-0472">Membrane</keyword>
<keyword evidence="1" id="KW-1133">Transmembrane helix</keyword>
<accession>A0AAX6GUY3</accession>
<proteinExistence type="predicted"/>
<protein>
    <submittedName>
        <fullName evidence="2">Uncharacterized protein</fullName>
    </submittedName>
</protein>
<organism evidence="2 3">
    <name type="scientific">Iris pallida</name>
    <name type="common">Sweet iris</name>
    <dbReference type="NCBI Taxonomy" id="29817"/>
    <lineage>
        <taxon>Eukaryota</taxon>
        <taxon>Viridiplantae</taxon>
        <taxon>Streptophyta</taxon>
        <taxon>Embryophyta</taxon>
        <taxon>Tracheophyta</taxon>
        <taxon>Spermatophyta</taxon>
        <taxon>Magnoliopsida</taxon>
        <taxon>Liliopsida</taxon>
        <taxon>Asparagales</taxon>
        <taxon>Iridaceae</taxon>
        <taxon>Iridoideae</taxon>
        <taxon>Irideae</taxon>
        <taxon>Iris</taxon>
    </lineage>
</organism>
<keyword evidence="1" id="KW-0812">Transmembrane</keyword>
<feature type="transmembrane region" description="Helical" evidence="1">
    <location>
        <begin position="44"/>
        <end position="62"/>
    </location>
</feature>
<reference evidence="2" key="1">
    <citation type="journal article" date="2023" name="GigaByte">
        <title>Genome assembly of the bearded iris, Iris pallida Lam.</title>
        <authorList>
            <person name="Bruccoleri R.E."/>
            <person name="Oakeley E.J."/>
            <person name="Faust A.M.E."/>
            <person name="Altorfer M."/>
            <person name="Dessus-Babus S."/>
            <person name="Burckhardt D."/>
            <person name="Oertli M."/>
            <person name="Naumann U."/>
            <person name="Petersen F."/>
            <person name="Wong J."/>
        </authorList>
    </citation>
    <scope>NUCLEOTIDE SEQUENCE</scope>
    <source>
        <strain evidence="2">GSM-AAB239-AS_SAM_17_03QT</strain>
    </source>
</reference>
<dbReference type="AlphaFoldDB" id="A0AAX6GUY3"/>
<evidence type="ECO:0000313" key="3">
    <source>
        <dbReference type="Proteomes" id="UP001140949"/>
    </source>
</evidence>
<comment type="caution">
    <text evidence="2">The sequence shown here is derived from an EMBL/GenBank/DDBJ whole genome shotgun (WGS) entry which is preliminary data.</text>
</comment>
<dbReference type="Proteomes" id="UP001140949">
    <property type="component" value="Unassembled WGS sequence"/>
</dbReference>
<gene>
    <name evidence="2" type="ORF">M6B38_345660</name>
</gene>
<keyword evidence="3" id="KW-1185">Reference proteome</keyword>
<name>A0AAX6GUY3_IRIPA</name>
<dbReference type="EMBL" id="JANAVB010016197">
    <property type="protein sequence ID" value="KAJ6832121.1"/>
    <property type="molecule type" value="Genomic_DNA"/>
</dbReference>
<evidence type="ECO:0000313" key="2">
    <source>
        <dbReference type="EMBL" id="KAJ6832121.1"/>
    </source>
</evidence>